<dbReference type="GO" id="GO:0005886">
    <property type="term" value="C:plasma membrane"/>
    <property type="evidence" value="ECO:0007669"/>
    <property type="project" value="TreeGrafter"/>
</dbReference>
<evidence type="ECO:0000256" key="3">
    <source>
        <dbReference type="ARBA" id="ARBA00022989"/>
    </source>
</evidence>
<keyword evidence="6" id="KW-1185">Reference proteome</keyword>
<dbReference type="SUPFAM" id="SSF49354">
    <property type="entry name" value="PapD-like"/>
    <property type="match status" value="1"/>
</dbReference>
<evidence type="ECO:0000256" key="1">
    <source>
        <dbReference type="ARBA" id="ARBA00004211"/>
    </source>
</evidence>
<dbReference type="EMBL" id="CAJGYO010000009">
    <property type="protein sequence ID" value="CAD6254039.1"/>
    <property type="molecule type" value="Genomic_DNA"/>
</dbReference>
<dbReference type="InterPro" id="IPR008962">
    <property type="entry name" value="PapD-like_sf"/>
</dbReference>
<dbReference type="GO" id="GO:0061817">
    <property type="term" value="P:endoplasmic reticulum-plasma membrane tethering"/>
    <property type="evidence" value="ECO:0007669"/>
    <property type="project" value="TreeGrafter"/>
</dbReference>
<dbReference type="InterPro" id="IPR013783">
    <property type="entry name" value="Ig-like_fold"/>
</dbReference>
<organism evidence="5 6">
    <name type="scientific">Miscanthus lutarioriparius</name>
    <dbReference type="NCBI Taxonomy" id="422564"/>
    <lineage>
        <taxon>Eukaryota</taxon>
        <taxon>Viridiplantae</taxon>
        <taxon>Streptophyta</taxon>
        <taxon>Embryophyta</taxon>
        <taxon>Tracheophyta</taxon>
        <taxon>Spermatophyta</taxon>
        <taxon>Magnoliopsida</taxon>
        <taxon>Liliopsida</taxon>
        <taxon>Poales</taxon>
        <taxon>Poaceae</taxon>
        <taxon>PACMAD clade</taxon>
        <taxon>Panicoideae</taxon>
        <taxon>Andropogonodae</taxon>
        <taxon>Andropogoneae</taxon>
        <taxon>Saccharinae</taxon>
        <taxon>Miscanthus</taxon>
    </lineage>
</organism>
<dbReference type="Proteomes" id="UP000604825">
    <property type="component" value="Unassembled WGS sequence"/>
</dbReference>
<evidence type="ECO:0000256" key="4">
    <source>
        <dbReference type="ARBA" id="ARBA00023136"/>
    </source>
</evidence>
<comment type="caution">
    <text evidence="5">The sequence shown here is derived from an EMBL/GenBank/DDBJ whole genome shotgun (WGS) entry which is preliminary data.</text>
</comment>
<reference evidence="5" key="1">
    <citation type="submission" date="2020-10" db="EMBL/GenBank/DDBJ databases">
        <authorList>
            <person name="Han B."/>
            <person name="Lu T."/>
            <person name="Zhao Q."/>
            <person name="Huang X."/>
            <person name="Zhao Y."/>
        </authorList>
    </citation>
    <scope>NUCLEOTIDE SEQUENCE</scope>
</reference>
<evidence type="ECO:0000313" key="6">
    <source>
        <dbReference type="Proteomes" id="UP000604825"/>
    </source>
</evidence>
<keyword evidence="4" id="KW-0472">Membrane</keyword>
<dbReference type="PANTHER" id="PTHR10809:SF6">
    <property type="entry name" value="AT11025P-RELATED"/>
    <property type="match status" value="1"/>
</dbReference>
<dbReference type="Gene3D" id="2.60.40.10">
    <property type="entry name" value="Immunoglobulins"/>
    <property type="match status" value="1"/>
</dbReference>
<dbReference type="InterPro" id="IPR016763">
    <property type="entry name" value="VAP"/>
</dbReference>
<dbReference type="GO" id="GO:0090158">
    <property type="term" value="P:endoplasmic reticulum membrane organization"/>
    <property type="evidence" value="ECO:0007669"/>
    <property type="project" value="TreeGrafter"/>
</dbReference>
<gene>
    <name evidence="5" type="ORF">NCGR_LOCUS37648</name>
</gene>
<accession>A0A811QD56</accession>
<evidence type="ECO:0000313" key="5">
    <source>
        <dbReference type="EMBL" id="CAD6254039.1"/>
    </source>
</evidence>
<dbReference type="OrthoDB" id="264603at2759"/>
<sequence length="141" mass="16240">MWIKSSKHTPLGYQQEIPCLDDMLGVEPLEMHFPFELDLQISRSIELTNDTEDYIAFMTKARLRRFRIEPDKGIDPPRSKCSVIDRIIRSYRGCEECRDRRLEDGGKVDGAGALWYSTTVHARCCPRACVGRRQRDHVGGP</sequence>
<name>A0A811QD56_9POAL</name>
<dbReference type="PANTHER" id="PTHR10809">
    <property type="entry name" value="VESICLE-ASSOCIATED MEMBRANE PROTEIN-ASSOCIATED PROTEIN"/>
    <property type="match status" value="1"/>
</dbReference>
<evidence type="ECO:0000256" key="2">
    <source>
        <dbReference type="ARBA" id="ARBA00022692"/>
    </source>
</evidence>
<keyword evidence="2" id="KW-0812">Transmembrane</keyword>
<keyword evidence="3" id="KW-1133">Transmembrane helix</keyword>
<protein>
    <submittedName>
        <fullName evidence="5">Uncharacterized protein</fullName>
    </submittedName>
</protein>
<comment type="subcellular location">
    <subcellularLocation>
        <location evidence="1">Membrane</location>
        <topology evidence="1">Single-pass type IV membrane protein</topology>
    </subcellularLocation>
</comment>
<dbReference type="GO" id="GO:0005789">
    <property type="term" value="C:endoplasmic reticulum membrane"/>
    <property type="evidence" value="ECO:0007669"/>
    <property type="project" value="InterPro"/>
</dbReference>
<dbReference type="AlphaFoldDB" id="A0A811QD56"/>
<proteinExistence type="predicted"/>